<dbReference type="PANTHER" id="PTHR10996:SF178">
    <property type="entry name" value="2-HYDROXYACID DEHYDROGENASE YGL185C-RELATED"/>
    <property type="match status" value="1"/>
</dbReference>
<comment type="caution">
    <text evidence="13">The sequence shown here is derived from an EMBL/GenBank/DDBJ whole genome shotgun (WGS) entry which is preliminary data.</text>
</comment>
<comment type="catalytic activity">
    <reaction evidence="3">
        <text>(R)-glycerate + NAD(+) = 3-hydroxypyruvate + NADH + H(+)</text>
        <dbReference type="Rhea" id="RHEA:17905"/>
        <dbReference type="ChEBI" id="CHEBI:15378"/>
        <dbReference type="ChEBI" id="CHEBI:16659"/>
        <dbReference type="ChEBI" id="CHEBI:17180"/>
        <dbReference type="ChEBI" id="CHEBI:57540"/>
        <dbReference type="ChEBI" id="CHEBI:57945"/>
        <dbReference type="EC" id="1.1.1.81"/>
    </reaction>
</comment>
<accession>A0A2N3HP24</accession>
<gene>
    <name evidence="13" type="ORF">CSW08_01375</name>
</gene>
<evidence type="ECO:0000256" key="8">
    <source>
        <dbReference type="ARBA" id="ARBA00066674"/>
    </source>
</evidence>
<evidence type="ECO:0000259" key="11">
    <source>
        <dbReference type="Pfam" id="PF00389"/>
    </source>
</evidence>
<dbReference type="PANTHER" id="PTHR10996">
    <property type="entry name" value="2-HYDROXYACID DEHYDROGENASE-RELATED"/>
    <property type="match status" value="1"/>
</dbReference>
<dbReference type="RefSeq" id="WP_106658119.1">
    <property type="nucleotide sequence ID" value="NZ_PJEO01000009.1"/>
</dbReference>
<name>A0A2N3HP24_9FLAO</name>
<dbReference type="GO" id="GO:0005829">
    <property type="term" value="C:cytosol"/>
    <property type="evidence" value="ECO:0007669"/>
    <property type="project" value="TreeGrafter"/>
</dbReference>
<comment type="catalytic activity">
    <reaction evidence="5">
        <text>glycolate + NADP(+) = glyoxylate + NADPH + H(+)</text>
        <dbReference type="Rhea" id="RHEA:10992"/>
        <dbReference type="ChEBI" id="CHEBI:15378"/>
        <dbReference type="ChEBI" id="CHEBI:29805"/>
        <dbReference type="ChEBI" id="CHEBI:36655"/>
        <dbReference type="ChEBI" id="CHEBI:57783"/>
        <dbReference type="ChEBI" id="CHEBI:58349"/>
        <dbReference type="EC" id="1.1.1.79"/>
    </reaction>
</comment>
<proteinExistence type="inferred from homology"/>
<evidence type="ECO:0000256" key="2">
    <source>
        <dbReference type="ARBA" id="ARBA00023027"/>
    </source>
</evidence>
<keyword evidence="1 10" id="KW-0560">Oxidoreductase</keyword>
<dbReference type="Proteomes" id="UP000233435">
    <property type="component" value="Unassembled WGS sequence"/>
</dbReference>
<dbReference type="SUPFAM" id="SSF52283">
    <property type="entry name" value="Formate/glycerate dehydrogenase catalytic domain-like"/>
    <property type="match status" value="1"/>
</dbReference>
<organism evidence="13 14">
    <name type="scientific">Confluentibacter flavum</name>
    <dbReference type="NCBI Taxonomy" id="1909700"/>
    <lineage>
        <taxon>Bacteria</taxon>
        <taxon>Pseudomonadati</taxon>
        <taxon>Bacteroidota</taxon>
        <taxon>Flavobacteriia</taxon>
        <taxon>Flavobacteriales</taxon>
        <taxon>Flavobacteriaceae</taxon>
        <taxon>Confluentibacter</taxon>
    </lineage>
</organism>
<sequence>MNSKKIFISKLFPEIGVYLLRNNGFNVTTWNEDRPMTQDELIENAKLHDALFCAGSDNIDKRFLNACSHLDIISQFAAGYDNIDIPEATKLGIPIGYAPNAMSDATADIAFGLMIATSRKMFYMHKQIINGEWSYFRPKANLGMELKNKTLGVFGLGRIGIEMAKRCKGAYNMNIIYTNSKPNLDAEKEIDATFVDFNRLLSQSDVISVHCSLNAKTEGIFNKDAFSKMKPTSIFINTSRGMVHNELDLIEALNTNMIWGAGLDVSNPEPMLPNNPLLHMENVSILPHIGSATIEARNEMARLAATNIIEFYRNNRIPHIVNPTVLINRKTK</sequence>
<evidence type="ECO:0000259" key="12">
    <source>
        <dbReference type="Pfam" id="PF02826"/>
    </source>
</evidence>
<evidence type="ECO:0000256" key="10">
    <source>
        <dbReference type="RuleBase" id="RU003719"/>
    </source>
</evidence>
<dbReference type="OrthoDB" id="9777288at2"/>
<dbReference type="FunFam" id="3.40.50.720:FF:000026">
    <property type="entry name" value="Glyoxylate/hydroxypyruvate reductase B"/>
    <property type="match status" value="1"/>
</dbReference>
<dbReference type="InterPro" id="IPR029752">
    <property type="entry name" value="D-isomer_DH_CS1"/>
</dbReference>
<evidence type="ECO:0000256" key="9">
    <source>
        <dbReference type="ARBA" id="ARBA00073362"/>
    </source>
</evidence>
<dbReference type="SUPFAM" id="SSF51735">
    <property type="entry name" value="NAD(P)-binding Rossmann-fold domains"/>
    <property type="match status" value="1"/>
</dbReference>
<dbReference type="EMBL" id="PJEO01000009">
    <property type="protein sequence ID" value="PKQ46677.1"/>
    <property type="molecule type" value="Genomic_DNA"/>
</dbReference>
<dbReference type="PROSITE" id="PS00065">
    <property type="entry name" value="D_2_HYDROXYACID_DH_1"/>
    <property type="match status" value="1"/>
</dbReference>
<dbReference type="Pfam" id="PF02826">
    <property type="entry name" value="2-Hacid_dh_C"/>
    <property type="match status" value="1"/>
</dbReference>
<dbReference type="EC" id="1.1.1.81" evidence="8"/>
<dbReference type="Pfam" id="PF00389">
    <property type="entry name" value="2-Hacid_dh"/>
    <property type="match status" value="1"/>
</dbReference>
<dbReference type="InterPro" id="IPR006139">
    <property type="entry name" value="D-isomer_2_OHA_DH_cat_dom"/>
</dbReference>
<dbReference type="GO" id="GO:0016618">
    <property type="term" value="F:hydroxypyruvate reductase [NAD(P)H] activity"/>
    <property type="evidence" value="ECO:0007669"/>
    <property type="project" value="UniProtKB-EC"/>
</dbReference>
<dbReference type="InterPro" id="IPR050223">
    <property type="entry name" value="D-isomer_2-hydroxyacid_DH"/>
</dbReference>
<dbReference type="InterPro" id="IPR036291">
    <property type="entry name" value="NAD(P)-bd_dom_sf"/>
</dbReference>
<dbReference type="InterPro" id="IPR006140">
    <property type="entry name" value="D-isomer_DH_NAD-bd"/>
</dbReference>
<evidence type="ECO:0000256" key="6">
    <source>
        <dbReference type="ARBA" id="ARBA00061278"/>
    </source>
</evidence>
<evidence type="ECO:0000313" key="13">
    <source>
        <dbReference type="EMBL" id="PKQ46677.1"/>
    </source>
</evidence>
<evidence type="ECO:0000313" key="14">
    <source>
        <dbReference type="Proteomes" id="UP000233435"/>
    </source>
</evidence>
<evidence type="ECO:0000256" key="4">
    <source>
        <dbReference type="ARBA" id="ARBA00052239"/>
    </source>
</evidence>
<comment type="similarity">
    <text evidence="6">Belongs to the D-isomer specific 2-hydroxyacid dehydrogenase family. GhrB subfamily.</text>
</comment>
<evidence type="ECO:0000256" key="1">
    <source>
        <dbReference type="ARBA" id="ARBA00023002"/>
    </source>
</evidence>
<reference evidence="13 14" key="1">
    <citation type="submission" date="2017-12" db="EMBL/GenBank/DDBJ databases">
        <title>Confluentibacter flavum sp. nov., isolated from the saline lake.</title>
        <authorList>
            <person name="Yu L."/>
        </authorList>
    </citation>
    <scope>NUCLEOTIDE SEQUENCE [LARGE SCALE GENOMIC DNA]</scope>
    <source>
        <strain evidence="13 14">3B</strain>
    </source>
</reference>
<dbReference type="GO" id="GO:0030267">
    <property type="term" value="F:glyoxylate reductase (NADPH) activity"/>
    <property type="evidence" value="ECO:0007669"/>
    <property type="project" value="UniProtKB-EC"/>
</dbReference>
<comment type="catalytic activity">
    <reaction evidence="4">
        <text>(R)-glycerate + NADP(+) = 3-hydroxypyruvate + NADPH + H(+)</text>
        <dbReference type="Rhea" id="RHEA:18657"/>
        <dbReference type="ChEBI" id="CHEBI:15378"/>
        <dbReference type="ChEBI" id="CHEBI:16659"/>
        <dbReference type="ChEBI" id="CHEBI:17180"/>
        <dbReference type="ChEBI" id="CHEBI:57783"/>
        <dbReference type="ChEBI" id="CHEBI:58349"/>
        <dbReference type="EC" id="1.1.1.81"/>
    </reaction>
</comment>
<keyword evidence="2" id="KW-0520">NAD</keyword>
<dbReference type="AlphaFoldDB" id="A0A2N3HP24"/>
<dbReference type="EC" id="1.1.1.79" evidence="7"/>
<feature type="domain" description="D-isomer specific 2-hydroxyacid dehydrogenase NAD-binding" evidence="12">
    <location>
        <begin position="111"/>
        <end position="290"/>
    </location>
</feature>
<feature type="domain" description="D-isomer specific 2-hydroxyacid dehydrogenase catalytic" evidence="11">
    <location>
        <begin position="8"/>
        <end position="322"/>
    </location>
</feature>
<dbReference type="GO" id="GO:0051287">
    <property type="term" value="F:NAD binding"/>
    <property type="evidence" value="ECO:0007669"/>
    <property type="project" value="InterPro"/>
</dbReference>
<protein>
    <recommendedName>
        <fullName evidence="9">Glyoxylate/hydroxypyruvate reductase B</fullName>
        <ecNumber evidence="7">1.1.1.79</ecNumber>
        <ecNumber evidence="8">1.1.1.81</ecNumber>
    </recommendedName>
</protein>
<dbReference type="Gene3D" id="3.40.50.720">
    <property type="entry name" value="NAD(P)-binding Rossmann-like Domain"/>
    <property type="match status" value="2"/>
</dbReference>
<keyword evidence="14" id="KW-1185">Reference proteome</keyword>
<evidence type="ECO:0000256" key="3">
    <source>
        <dbReference type="ARBA" id="ARBA00051801"/>
    </source>
</evidence>
<dbReference type="CDD" id="cd05301">
    <property type="entry name" value="GDH"/>
    <property type="match status" value="1"/>
</dbReference>
<evidence type="ECO:0000256" key="5">
    <source>
        <dbReference type="ARBA" id="ARBA00052769"/>
    </source>
</evidence>
<evidence type="ECO:0000256" key="7">
    <source>
        <dbReference type="ARBA" id="ARBA00066661"/>
    </source>
</evidence>